<feature type="binding site" description="axial binding residue" evidence="8">
    <location>
        <position position="510"/>
    </location>
    <ligand>
        <name>heme</name>
        <dbReference type="ChEBI" id="CHEBI:30413"/>
    </ligand>
    <ligandPart>
        <name>Fe</name>
        <dbReference type="ChEBI" id="CHEBI:18248"/>
    </ligandPart>
</feature>
<organism evidence="10 11">
    <name type="scientific">Talaromyces stipitatus (strain ATCC 10500 / CBS 375.48 / QM 6759 / NRRL 1006)</name>
    <name type="common">Penicillium stipitatum</name>
    <dbReference type="NCBI Taxonomy" id="441959"/>
    <lineage>
        <taxon>Eukaryota</taxon>
        <taxon>Fungi</taxon>
        <taxon>Dikarya</taxon>
        <taxon>Ascomycota</taxon>
        <taxon>Pezizomycotina</taxon>
        <taxon>Eurotiomycetes</taxon>
        <taxon>Eurotiomycetidae</taxon>
        <taxon>Eurotiales</taxon>
        <taxon>Trichocomaceae</taxon>
        <taxon>Talaromyces</taxon>
        <taxon>Talaromyces sect. Talaromyces</taxon>
    </lineage>
</organism>
<keyword evidence="7 9" id="KW-0503">Monooxygenase</keyword>
<dbReference type="InterPro" id="IPR017972">
    <property type="entry name" value="Cyt_P450_CS"/>
</dbReference>
<evidence type="ECO:0000256" key="9">
    <source>
        <dbReference type="RuleBase" id="RU000461"/>
    </source>
</evidence>
<dbReference type="CDD" id="cd11041">
    <property type="entry name" value="CYP503A1-like"/>
    <property type="match status" value="1"/>
</dbReference>
<evidence type="ECO:0000256" key="8">
    <source>
        <dbReference type="PIRSR" id="PIRSR602403-1"/>
    </source>
</evidence>
<dbReference type="VEuPathDB" id="FungiDB:TSTA_098270"/>
<dbReference type="InParanoid" id="B8MM58"/>
<evidence type="ECO:0000256" key="1">
    <source>
        <dbReference type="ARBA" id="ARBA00001971"/>
    </source>
</evidence>
<gene>
    <name evidence="10" type="ORF">TSTA_098270</name>
</gene>
<proteinExistence type="inferred from homology"/>
<comment type="similarity">
    <text evidence="2 9">Belongs to the cytochrome P450 family.</text>
</comment>
<keyword evidence="6 8" id="KW-0408">Iron</keyword>
<dbReference type="RefSeq" id="XP_002485808.1">
    <property type="nucleotide sequence ID" value="XM_002485763.1"/>
</dbReference>
<dbReference type="GeneID" id="8108466"/>
<accession>B8MM58</accession>
<dbReference type="InterPro" id="IPR002403">
    <property type="entry name" value="Cyt_P450_E_grp-IV"/>
</dbReference>
<dbReference type="Gene3D" id="1.10.630.10">
    <property type="entry name" value="Cytochrome P450"/>
    <property type="match status" value="1"/>
</dbReference>
<dbReference type="InterPro" id="IPR036396">
    <property type="entry name" value="Cyt_P450_sf"/>
</dbReference>
<dbReference type="GO" id="GO:0016705">
    <property type="term" value="F:oxidoreductase activity, acting on paired donors, with incorporation or reduction of molecular oxygen"/>
    <property type="evidence" value="ECO:0007669"/>
    <property type="project" value="InterPro"/>
</dbReference>
<dbReference type="AlphaFoldDB" id="B8MM58"/>
<evidence type="ECO:0000256" key="7">
    <source>
        <dbReference type="ARBA" id="ARBA00023033"/>
    </source>
</evidence>
<evidence type="ECO:0000256" key="6">
    <source>
        <dbReference type="ARBA" id="ARBA00023004"/>
    </source>
</evidence>
<evidence type="ECO:0000313" key="11">
    <source>
        <dbReference type="Proteomes" id="UP000001745"/>
    </source>
</evidence>
<keyword evidence="3 8" id="KW-0349">Heme</keyword>
<dbReference type="InterPro" id="IPR001128">
    <property type="entry name" value="Cyt_P450"/>
</dbReference>
<protein>
    <submittedName>
        <fullName evidence="10">Cytochrome P450, putative</fullName>
    </submittedName>
</protein>
<dbReference type="OrthoDB" id="1844152at2759"/>
<dbReference type="Proteomes" id="UP000001745">
    <property type="component" value="Unassembled WGS sequence"/>
</dbReference>
<reference evidence="11" key="1">
    <citation type="journal article" date="2015" name="Genome Announc.">
        <title>Genome sequence of the AIDS-associated pathogen Penicillium marneffei (ATCC18224) and its near taxonomic relative Talaromyces stipitatus (ATCC10500).</title>
        <authorList>
            <person name="Nierman W.C."/>
            <person name="Fedorova-Abrams N.D."/>
            <person name="Andrianopoulos A."/>
        </authorList>
    </citation>
    <scope>NUCLEOTIDE SEQUENCE [LARGE SCALE GENOMIC DNA]</scope>
    <source>
        <strain evidence="11">ATCC 10500 / CBS 375.48 / QM 6759 / NRRL 1006</strain>
    </source>
</reference>
<dbReference type="PRINTS" id="PR00465">
    <property type="entry name" value="EP450IV"/>
</dbReference>
<evidence type="ECO:0000256" key="2">
    <source>
        <dbReference type="ARBA" id="ARBA00010617"/>
    </source>
</evidence>
<dbReference type="HOGENOM" id="CLU_022195_9_2_1"/>
<dbReference type="EMBL" id="EQ962658">
    <property type="protein sequence ID" value="EED13570.1"/>
    <property type="molecule type" value="Genomic_DNA"/>
</dbReference>
<evidence type="ECO:0000256" key="3">
    <source>
        <dbReference type="ARBA" id="ARBA00022617"/>
    </source>
</evidence>
<dbReference type="PANTHER" id="PTHR46206:SF1">
    <property type="entry name" value="P450, PUTATIVE (EUROFUNG)-RELATED"/>
    <property type="match status" value="1"/>
</dbReference>
<keyword evidence="5 9" id="KW-0560">Oxidoreductase</keyword>
<dbReference type="GO" id="GO:0004497">
    <property type="term" value="F:monooxygenase activity"/>
    <property type="evidence" value="ECO:0007669"/>
    <property type="project" value="UniProtKB-KW"/>
</dbReference>
<dbReference type="STRING" id="441959.B8MM58"/>
<keyword evidence="11" id="KW-1185">Reference proteome</keyword>
<evidence type="ECO:0000256" key="5">
    <source>
        <dbReference type="ARBA" id="ARBA00023002"/>
    </source>
</evidence>
<dbReference type="eggNOG" id="KOG0157">
    <property type="taxonomic scope" value="Eukaryota"/>
</dbReference>
<name>B8MM58_TALSN</name>
<dbReference type="PANTHER" id="PTHR46206">
    <property type="entry name" value="CYTOCHROME P450"/>
    <property type="match status" value="1"/>
</dbReference>
<dbReference type="Pfam" id="PF00067">
    <property type="entry name" value="p450"/>
    <property type="match status" value="1"/>
</dbReference>
<evidence type="ECO:0000256" key="4">
    <source>
        <dbReference type="ARBA" id="ARBA00022723"/>
    </source>
</evidence>
<dbReference type="OMA" id="CMNIISR"/>
<dbReference type="SUPFAM" id="SSF48264">
    <property type="entry name" value="Cytochrome P450"/>
    <property type="match status" value="1"/>
</dbReference>
<comment type="cofactor">
    <cofactor evidence="1 8">
        <name>heme</name>
        <dbReference type="ChEBI" id="CHEBI:30413"/>
    </cofactor>
</comment>
<keyword evidence="4 8" id="KW-0479">Metal-binding</keyword>
<dbReference type="GO" id="GO:0020037">
    <property type="term" value="F:heme binding"/>
    <property type="evidence" value="ECO:0007669"/>
    <property type="project" value="InterPro"/>
</dbReference>
<dbReference type="PhylomeDB" id="B8MM58"/>
<dbReference type="GO" id="GO:0005506">
    <property type="term" value="F:iron ion binding"/>
    <property type="evidence" value="ECO:0007669"/>
    <property type="project" value="InterPro"/>
</dbReference>
<evidence type="ECO:0000313" key="10">
    <source>
        <dbReference type="EMBL" id="EED13570.1"/>
    </source>
</evidence>
<sequence length="563" mass="63977">MAGVLDSLSPKLLEDGRVLGVTIIAILAITILLRRISQRFSSDYQFWKSQPWAGIRSELFSGTRAYFRSFFTVRDMVENGYHSYSTSRKAFVLPVFGGKPWIVLPKSSAKDLISRSDSELSSDDIHIEQLQVNYTLGPKGVHLMRVPLQFDVLRRQLTRKLPLLTGAVYDELDKGFKQYWGTDTTNWVEVEAFPTCLKLVTRAANRVFAGEEICRNEDFLEHSKQYTQGTVFASMALRLIPKVLRPLASPILLLHNNQHFRVCARICVPVVQERIRNTKAKQTDESFEWEPPVDALQWLVEECINTEDPKELDPVLITRRLLLLNMVAIHTTSISITHAILNVNTFEHSEQVIASLREECNRLLGENNGVWTKAALNDALRLDSTIKESMRCDDLEPFSTGRMVVHPNGIDIETSTESSLHVPHGVTLCLPSHGIHRDPEYYYSPLEFRPFRFSEPREVFLKSQKELPREQSSASDVQGSIKQTALDLKTTALVTTSDTYLAFGHGRHACPGRFFAAQEMKLMLAYVLQNYDIEKLSEKPPSTMLMGTNVPNEKAKIRVKRRA</sequence>
<dbReference type="PROSITE" id="PS00086">
    <property type="entry name" value="CYTOCHROME_P450"/>
    <property type="match status" value="1"/>
</dbReference>